<dbReference type="SUPFAM" id="SSF64356">
    <property type="entry name" value="SNARE-like"/>
    <property type="match status" value="1"/>
</dbReference>
<dbReference type="PANTHER" id="PTHR45806">
    <property type="entry name" value="SYNAPTOBREVIN HOMOLOG YKT6"/>
    <property type="match status" value="1"/>
</dbReference>
<evidence type="ECO:0000313" key="3">
    <source>
        <dbReference type="EMBL" id="ELA41073.1"/>
    </source>
</evidence>
<dbReference type="GO" id="GO:0005484">
    <property type="term" value="F:SNAP receptor activity"/>
    <property type="evidence" value="ECO:0007669"/>
    <property type="project" value="TreeGrafter"/>
</dbReference>
<gene>
    <name evidence="3" type="ORF">VICG_01866</name>
</gene>
<dbReference type="PANTHER" id="PTHR45806:SF1">
    <property type="entry name" value="SYNAPTOBREVIN HOMOLOG YKT6"/>
    <property type="match status" value="1"/>
</dbReference>
<organism evidence="3 4">
    <name type="scientific">Vittaforma corneae (strain ATCC 50505)</name>
    <name type="common">Microsporidian parasite</name>
    <name type="synonym">Nosema corneum</name>
    <dbReference type="NCBI Taxonomy" id="993615"/>
    <lineage>
        <taxon>Eukaryota</taxon>
        <taxon>Fungi</taxon>
        <taxon>Fungi incertae sedis</taxon>
        <taxon>Microsporidia</taxon>
        <taxon>Nosematidae</taxon>
        <taxon>Vittaforma</taxon>
    </lineage>
</organism>
<dbReference type="SUPFAM" id="SSF58038">
    <property type="entry name" value="SNARE fusion complex"/>
    <property type="match status" value="1"/>
</dbReference>
<dbReference type="STRING" id="993615.L2GJM7"/>
<evidence type="ECO:0000256" key="1">
    <source>
        <dbReference type="PROSITE-ProRule" id="PRU00290"/>
    </source>
</evidence>
<dbReference type="OrthoDB" id="27923at2759"/>
<protein>
    <recommendedName>
        <fullName evidence="2">V-SNARE coiled-coil homology domain-containing protein</fullName>
    </recommendedName>
</protein>
<name>L2GJM7_VITCO</name>
<evidence type="ECO:0000259" key="2">
    <source>
        <dbReference type="PROSITE" id="PS50892"/>
    </source>
</evidence>
<dbReference type="PROSITE" id="PS50892">
    <property type="entry name" value="V_SNARE"/>
    <property type="match status" value="1"/>
</dbReference>
<keyword evidence="4" id="KW-1185">Reference proteome</keyword>
<dbReference type="GO" id="GO:0006888">
    <property type="term" value="P:endoplasmic reticulum to Golgi vesicle-mediated transport"/>
    <property type="evidence" value="ECO:0007669"/>
    <property type="project" value="TreeGrafter"/>
</dbReference>
<dbReference type="AlphaFoldDB" id="L2GJM7"/>
<dbReference type="InterPro" id="IPR042855">
    <property type="entry name" value="V_SNARE_CC"/>
</dbReference>
<reference evidence="4" key="1">
    <citation type="submission" date="2011-05" db="EMBL/GenBank/DDBJ databases">
        <title>The genome sequence of Vittaforma corneae strain ATCC 50505.</title>
        <authorList>
            <consortium name="The Broad Institute Genome Sequencing Platform"/>
            <person name="Cuomo C."/>
            <person name="Didier E."/>
            <person name="Bowers L."/>
            <person name="Young S.K."/>
            <person name="Zeng Q."/>
            <person name="Gargeya S."/>
            <person name="Fitzgerald M."/>
            <person name="Haas B."/>
            <person name="Abouelleil A."/>
            <person name="Alvarado L."/>
            <person name="Arachchi H.M."/>
            <person name="Berlin A."/>
            <person name="Chapman S.B."/>
            <person name="Gearin G."/>
            <person name="Goldberg J."/>
            <person name="Griggs A."/>
            <person name="Gujja S."/>
            <person name="Hansen M."/>
            <person name="Heiman D."/>
            <person name="Howarth C."/>
            <person name="Larimer J."/>
            <person name="Lui A."/>
            <person name="MacDonald P.J.P."/>
            <person name="McCowen C."/>
            <person name="Montmayeur A."/>
            <person name="Murphy C."/>
            <person name="Neiman D."/>
            <person name="Pearson M."/>
            <person name="Priest M."/>
            <person name="Roberts A."/>
            <person name="Saif S."/>
            <person name="Shea T."/>
            <person name="Sisk P."/>
            <person name="Stolte C."/>
            <person name="Sykes S."/>
            <person name="Wortman J."/>
            <person name="Nusbaum C."/>
            <person name="Birren B."/>
        </authorList>
    </citation>
    <scope>NUCLEOTIDE SEQUENCE [LARGE SCALE GENOMIC DNA]</scope>
    <source>
        <strain evidence="4">ATCC 50505</strain>
    </source>
</reference>
<dbReference type="VEuPathDB" id="MicrosporidiaDB:VICG_01866"/>
<dbReference type="GeneID" id="19882576"/>
<dbReference type="GO" id="GO:0005794">
    <property type="term" value="C:Golgi apparatus"/>
    <property type="evidence" value="ECO:0007669"/>
    <property type="project" value="TreeGrafter"/>
</dbReference>
<dbReference type="RefSeq" id="XP_007605311.1">
    <property type="nucleotide sequence ID" value="XM_007605249.1"/>
</dbReference>
<dbReference type="Pfam" id="PF00957">
    <property type="entry name" value="Synaptobrevin"/>
    <property type="match status" value="1"/>
</dbReference>
<proteinExistence type="predicted"/>
<dbReference type="Proteomes" id="UP000011082">
    <property type="component" value="Unassembled WGS sequence"/>
</dbReference>
<feature type="domain" description="V-SNARE coiled-coil homology" evidence="2">
    <location>
        <begin position="122"/>
        <end position="179"/>
    </location>
</feature>
<dbReference type="InterPro" id="IPR011012">
    <property type="entry name" value="Longin-like_dom_sf"/>
</dbReference>
<dbReference type="FunCoup" id="L2GJM7">
    <property type="interactions" value="252"/>
</dbReference>
<evidence type="ECO:0000313" key="4">
    <source>
        <dbReference type="Proteomes" id="UP000011082"/>
    </source>
</evidence>
<sequence length="179" mass="21346">MPVYAIVKQDTNTRIIVQEQFNLEKFGFFKRGTIKDFIKGMVKEVSKSLPKDSQLREVREKFNEKEQFKIIFQMRSVFRVFIITDIEYNSKIAYKLLDKCYENNANYEYLIKEYKQWEDKDQFKKIEDQLEKCNVIVMEGLSQILQRGESLSDLVEKSENLSMQTKILFKTAKKKNSCC</sequence>
<dbReference type="Gene3D" id="1.20.5.110">
    <property type="match status" value="1"/>
</dbReference>
<dbReference type="InParanoid" id="L2GJM7"/>
<accession>L2GJM7</accession>
<dbReference type="EMBL" id="JH370150">
    <property type="protein sequence ID" value="ELA41073.1"/>
    <property type="molecule type" value="Genomic_DNA"/>
</dbReference>
<keyword evidence="1" id="KW-0175">Coiled coil</keyword>
<dbReference type="HOGENOM" id="CLU_074848_1_1_1"/>
<dbReference type="OMA" id="HYIGIIR"/>